<dbReference type="EMBL" id="JACXVP010000001">
    <property type="protein sequence ID" value="KAG5630856.1"/>
    <property type="molecule type" value="Genomic_DNA"/>
</dbReference>
<dbReference type="Proteomes" id="UP000824120">
    <property type="component" value="Chromosome 1"/>
</dbReference>
<organism evidence="1 2">
    <name type="scientific">Solanum commersonii</name>
    <name type="common">Commerson's wild potato</name>
    <name type="synonym">Commerson's nightshade</name>
    <dbReference type="NCBI Taxonomy" id="4109"/>
    <lineage>
        <taxon>Eukaryota</taxon>
        <taxon>Viridiplantae</taxon>
        <taxon>Streptophyta</taxon>
        <taxon>Embryophyta</taxon>
        <taxon>Tracheophyta</taxon>
        <taxon>Spermatophyta</taxon>
        <taxon>Magnoliopsida</taxon>
        <taxon>eudicotyledons</taxon>
        <taxon>Gunneridae</taxon>
        <taxon>Pentapetalae</taxon>
        <taxon>asterids</taxon>
        <taxon>lamiids</taxon>
        <taxon>Solanales</taxon>
        <taxon>Solanaceae</taxon>
        <taxon>Solanoideae</taxon>
        <taxon>Solaneae</taxon>
        <taxon>Solanum</taxon>
    </lineage>
</organism>
<comment type="caution">
    <text evidence="1">The sequence shown here is derived from an EMBL/GenBank/DDBJ whole genome shotgun (WGS) entry which is preliminary data.</text>
</comment>
<reference evidence="1 2" key="1">
    <citation type="submission" date="2020-09" db="EMBL/GenBank/DDBJ databases">
        <title>De no assembly of potato wild relative species, Solanum commersonii.</title>
        <authorList>
            <person name="Cho K."/>
        </authorList>
    </citation>
    <scope>NUCLEOTIDE SEQUENCE [LARGE SCALE GENOMIC DNA]</scope>
    <source>
        <strain evidence="1">LZ3.2</strain>
        <tissue evidence="1">Leaf</tissue>
    </source>
</reference>
<dbReference type="OrthoDB" id="8068875at2759"/>
<evidence type="ECO:0000313" key="2">
    <source>
        <dbReference type="Proteomes" id="UP000824120"/>
    </source>
</evidence>
<keyword evidence="2" id="KW-1185">Reference proteome</keyword>
<evidence type="ECO:0000313" key="1">
    <source>
        <dbReference type="EMBL" id="KAG5630856.1"/>
    </source>
</evidence>
<name>A0A9J6B2H4_SOLCO</name>
<dbReference type="AlphaFoldDB" id="A0A9J6B2H4"/>
<gene>
    <name evidence="1" type="ORF">H5410_002573</name>
</gene>
<accession>A0A9J6B2H4</accession>
<sequence length="178" mass="20565">MLPSHVSGRFLLCFLRNCYDFDLSKYDDVVVFVDENEERFPTKYLTSKNLLSGGLGRRFLGLPIDSALRFTSDAAARTNIRDIEYGKIFYLENIFFILNFSGRMSEFALAYDVQIRVVFCRVLILQLAGKGLAFIFEVESLGSRREIELVPMGMILFWTVRTRSIMFICLSNIVMLHQ</sequence>
<proteinExistence type="predicted"/>
<protein>
    <submittedName>
        <fullName evidence="1">Uncharacterized protein</fullName>
    </submittedName>
</protein>